<dbReference type="PANTHER" id="PTHR44757:SF2">
    <property type="entry name" value="BIOFILM ARCHITECTURE MAINTENANCE PROTEIN MBAA"/>
    <property type="match status" value="1"/>
</dbReference>
<organism evidence="4 5">
    <name type="scientific">Methylophaga lonarensis MPL</name>
    <dbReference type="NCBI Taxonomy" id="1286106"/>
    <lineage>
        <taxon>Bacteria</taxon>
        <taxon>Pseudomonadati</taxon>
        <taxon>Pseudomonadota</taxon>
        <taxon>Gammaproteobacteria</taxon>
        <taxon>Thiotrichales</taxon>
        <taxon>Piscirickettsiaceae</taxon>
        <taxon>Methylophaga</taxon>
    </lineage>
</organism>
<evidence type="ECO:0000259" key="3">
    <source>
        <dbReference type="PROSITE" id="PS50887"/>
    </source>
</evidence>
<dbReference type="Pfam" id="PF00563">
    <property type="entry name" value="EAL"/>
    <property type="match status" value="1"/>
</dbReference>
<evidence type="ECO:0000259" key="1">
    <source>
        <dbReference type="PROSITE" id="PS50112"/>
    </source>
</evidence>
<evidence type="ECO:0000259" key="2">
    <source>
        <dbReference type="PROSITE" id="PS50883"/>
    </source>
</evidence>
<dbReference type="InterPro" id="IPR029787">
    <property type="entry name" value="Nucleotide_cyclase"/>
</dbReference>
<dbReference type="SMART" id="SM00091">
    <property type="entry name" value="PAS"/>
    <property type="match status" value="1"/>
</dbReference>
<dbReference type="PROSITE" id="PS50887">
    <property type="entry name" value="GGDEF"/>
    <property type="match status" value="1"/>
</dbReference>
<dbReference type="STRING" id="1286106.MPL1_07458"/>
<dbReference type="SMART" id="SM00052">
    <property type="entry name" value="EAL"/>
    <property type="match status" value="1"/>
</dbReference>
<dbReference type="CDD" id="cd01949">
    <property type="entry name" value="GGDEF"/>
    <property type="match status" value="1"/>
</dbReference>
<dbReference type="InterPro" id="IPR043128">
    <property type="entry name" value="Rev_trsase/Diguanyl_cyclase"/>
</dbReference>
<evidence type="ECO:0000313" key="5">
    <source>
        <dbReference type="Proteomes" id="UP000012019"/>
    </source>
</evidence>
<dbReference type="InterPro" id="IPR000160">
    <property type="entry name" value="GGDEF_dom"/>
</dbReference>
<dbReference type="Pfam" id="PF13426">
    <property type="entry name" value="PAS_9"/>
    <property type="match status" value="1"/>
</dbReference>
<dbReference type="SUPFAM" id="SSF55785">
    <property type="entry name" value="PYP-like sensor domain (PAS domain)"/>
    <property type="match status" value="1"/>
</dbReference>
<dbReference type="InterPro" id="IPR052155">
    <property type="entry name" value="Biofilm_reg_signaling"/>
</dbReference>
<dbReference type="InterPro" id="IPR001633">
    <property type="entry name" value="EAL_dom"/>
</dbReference>
<accession>M7NW17</accession>
<dbReference type="eggNOG" id="COG5001">
    <property type="taxonomic scope" value="Bacteria"/>
</dbReference>
<dbReference type="AlphaFoldDB" id="M7NW17"/>
<dbReference type="CDD" id="cd01948">
    <property type="entry name" value="EAL"/>
    <property type="match status" value="1"/>
</dbReference>
<proteinExistence type="predicted"/>
<dbReference type="EMBL" id="APHR01000037">
    <property type="protein sequence ID" value="EMR12968.1"/>
    <property type="molecule type" value="Genomic_DNA"/>
</dbReference>
<dbReference type="PATRIC" id="fig|1286106.3.peg.1496"/>
<comment type="caution">
    <text evidence="4">The sequence shown here is derived from an EMBL/GenBank/DDBJ whole genome shotgun (WGS) entry which is preliminary data.</text>
</comment>
<sequence>MELVTLRNALLEAAFNCTDEGIIITDEDQCILEVNEAIRLMTGFTREELLGKKVPFLSIGESGELFSQIMDDLRQNGIWQGCVNSQHKNGDASHANCSVRQMELQSGLFFISHINIPGRQSLAQASDRYCQYRNEAASNRTVLQQTFDQLKQTNKHQLAICFFDLDDFISVNQQYGTDAGEHVLAEIPNRIHQFAKVRMIHRYAGDEFVVLLSDIHDHVECERALERIQSLLSAPITTVSGQSVVISASIGYTLYPEDTDNLDTLIRHADQAMLNAKMDGKGKYCRYDTSEAVEIAEKNQQRREIATAIDEDQLELFFQPKIRLSTGKIFGFEALIRWRHPERGLLTPDKFISAIYDTDLEVKLGNWVIQRALETLSQWQNRGWQYQLSINLSAGHLCFRSFFVDLEQFAHKYADLDLSRLQIEILESNRLSDLTLIRKVISKLASHYGISTALDDFGTGYSSLTHIRNLPVSLVKIDQLFVRQMLINPEDCKIVEGVIALAQSFNVTVLAEGVESIKHGEILLAMGCDLAQGYAIAKPMPMDLINLFLNAFRGIAEWTSMRGIRSQGRNSQLSLFYHYTCFWLEQLDVVINHDEIQGQTPPILNPHLCHCGIWLDRARQQDLFDGNTLAALSGWHAELHRHGQSLSELQQQGKISESRQLYLTLQPNFNDILEQIQSIIR</sequence>
<dbReference type="PANTHER" id="PTHR44757">
    <property type="entry name" value="DIGUANYLATE CYCLASE DGCP"/>
    <property type="match status" value="1"/>
</dbReference>
<dbReference type="InterPro" id="IPR035965">
    <property type="entry name" value="PAS-like_dom_sf"/>
</dbReference>
<keyword evidence="5" id="KW-1185">Reference proteome</keyword>
<dbReference type="PROSITE" id="PS50883">
    <property type="entry name" value="EAL"/>
    <property type="match status" value="1"/>
</dbReference>
<protein>
    <submittedName>
        <fullName evidence="4">Diguanylate cyclase/phosphodiesterase</fullName>
    </submittedName>
</protein>
<dbReference type="NCBIfam" id="TIGR00229">
    <property type="entry name" value="sensory_box"/>
    <property type="match status" value="1"/>
</dbReference>
<feature type="domain" description="PAS" evidence="1">
    <location>
        <begin position="7"/>
        <end position="52"/>
    </location>
</feature>
<evidence type="ECO:0000313" key="4">
    <source>
        <dbReference type="EMBL" id="EMR12968.1"/>
    </source>
</evidence>
<dbReference type="PROSITE" id="PS50112">
    <property type="entry name" value="PAS"/>
    <property type="match status" value="1"/>
</dbReference>
<dbReference type="Gene3D" id="3.30.450.20">
    <property type="entry name" value="PAS domain"/>
    <property type="match status" value="1"/>
</dbReference>
<feature type="domain" description="EAL" evidence="2">
    <location>
        <begin position="298"/>
        <end position="553"/>
    </location>
</feature>
<dbReference type="Gene3D" id="3.20.20.450">
    <property type="entry name" value="EAL domain"/>
    <property type="match status" value="1"/>
</dbReference>
<dbReference type="InterPro" id="IPR000014">
    <property type="entry name" value="PAS"/>
</dbReference>
<dbReference type="Proteomes" id="UP000012019">
    <property type="component" value="Unassembled WGS sequence"/>
</dbReference>
<dbReference type="Gene3D" id="1.20.120.30">
    <property type="entry name" value="Aspartate receptor, ligand-binding domain"/>
    <property type="match status" value="1"/>
</dbReference>
<dbReference type="Pfam" id="PF00990">
    <property type="entry name" value="GGDEF"/>
    <property type="match status" value="1"/>
</dbReference>
<dbReference type="InterPro" id="IPR035919">
    <property type="entry name" value="EAL_sf"/>
</dbReference>
<dbReference type="CDD" id="cd00130">
    <property type="entry name" value="PAS"/>
    <property type="match status" value="1"/>
</dbReference>
<feature type="domain" description="GGDEF" evidence="3">
    <location>
        <begin position="156"/>
        <end position="289"/>
    </location>
</feature>
<dbReference type="SUPFAM" id="SSF55073">
    <property type="entry name" value="Nucleotide cyclase"/>
    <property type="match status" value="1"/>
</dbReference>
<gene>
    <name evidence="4" type="ORF">MPL1_07458</name>
</gene>
<dbReference type="Gene3D" id="3.30.70.270">
    <property type="match status" value="1"/>
</dbReference>
<dbReference type="SUPFAM" id="SSF141868">
    <property type="entry name" value="EAL domain-like"/>
    <property type="match status" value="1"/>
</dbReference>
<reference evidence="4 5" key="1">
    <citation type="journal article" date="2013" name="Genome Announc.">
        <title>Draft Genome Sequence of Methylophaga lonarensis MPLT, a Haloalkaliphilic (Non-Methane-Utilizing) Methylotroph.</title>
        <authorList>
            <person name="Shetty S.A."/>
            <person name="Marathe N.P."/>
            <person name="Munot H."/>
            <person name="Antony C.P."/>
            <person name="Dhotre D.P."/>
            <person name="Murrell J.C."/>
            <person name="Shouche Y.S."/>
        </authorList>
    </citation>
    <scope>NUCLEOTIDE SEQUENCE [LARGE SCALE GENOMIC DNA]</scope>
    <source>
        <strain evidence="4 5">MPL</strain>
    </source>
</reference>
<dbReference type="SMART" id="SM00267">
    <property type="entry name" value="GGDEF"/>
    <property type="match status" value="1"/>
</dbReference>
<dbReference type="NCBIfam" id="TIGR00254">
    <property type="entry name" value="GGDEF"/>
    <property type="match status" value="1"/>
</dbReference>
<name>M7NW17_9GAMM</name>